<proteinExistence type="inferred from homology"/>
<gene>
    <name evidence="9" type="ORF">A3A97_04160</name>
</gene>
<dbReference type="PRINTS" id="PR01837">
    <property type="entry name" value="MGTCSAPBPROT"/>
</dbReference>
<keyword evidence="6 7" id="KW-0472">Membrane</keyword>
<feature type="transmembrane region" description="Helical" evidence="7">
    <location>
        <begin position="115"/>
        <end position="148"/>
    </location>
</feature>
<comment type="similarity">
    <text evidence="2">Belongs to the MgtC/SapB family.</text>
</comment>
<reference evidence="9 10" key="1">
    <citation type="journal article" date="2016" name="Nat. Commun.">
        <title>Thousands of microbial genomes shed light on interconnected biogeochemical processes in an aquifer system.</title>
        <authorList>
            <person name="Anantharaman K."/>
            <person name="Brown C.T."/>
            <person name="Hug L.A."/>
            <person name="Sharon I."/>
            <person name="Castelle C.J."/>
            <person name="Probst A.J."/>
            <person name="Thomas B.C."/>
            <person name="Singh A."/>
            <person name="Wilkins M.J."/>
            <person name="Karaoz U."/>
            <person name="Brodie E.L."/>
            <person name="Williams K.H."/>
            <person name="Hubbard S.S."/>
            <person name="Banfield J.F."/>
        </authorList>
    </citation>
    <scope>NUCLEOTIDE SEQUENCE [LARGE SCALE GENOMIC DNA]</scope>
</reference>
<dbReference type="AlphaFoldDB" id="A0A1G2PQM0"/>
<keyword evidence="3" id="KW-1003">Cell membrane</keyword>
<organism evidence="9 10">
    <name type="scientific">Candidatus Terrybacteria bacterium RIFCSPLOWO2_01_FULL_40_23</name>
    <dbReference type="NCBI Taxonomy" id="1802366"/>
    <lineage>
        <taxon>Bacteria</taxon>
        <taxon>Candidatus Terryibacteriota</taxon>
    </lineage>
</organism>
<evidence type="ECO:0000313" key="10">
    <source>
        <dbReference type="Proteomes" id="UP000176951"/>
    </source>
</evidence>
<evidence type="ECO:0000256" key="4">
    <source>
        <dbReference type="ARBA" id="ARBA00022692"/>
    </source>
</evidence>
<keyword evidence="5 7" id="KW-1133">Transmembrane helix</keyword>
<dbReference type="PANTHER" id="PTHR33778">
    <property type="entry name" value="PROTEIN MGTC"/>
    <property type="match status" value="1"/>
</dbReference>
<evidence type="ECO:0000313" key="9">
    <source>
        <dbReference type="EMBL" id="OHA50618.1"/>
    </source>
</evidence>
<feature type="transmembrane region" description="Helical" evidence="7">
    <location>
        <begin position="85"/>
        <end position="103"/>
    </location>
</feature>
<evidence type="ECO:0000256" key="2">
    <source>
        <dbReference type="ARBA" id="ARBA00009298"/>
    </source>
</evidence>
<feature type="transmembrane region" description="Helical" evidence="7">
    <location>
        <begin position="42"/>
        <end position="65"/>
    </location>
</feature>
<dbReference type="Proteomes" id="UP000176951">
    <property type="component" value="Unassembled WGS sequence"/>
</dbReference>
<evidence type="ECO:0000259" key="8">
    <source>
        <dbReference type="Pfam" id="PF02308"/>
    </source>
</evidence>
<feature type="transmembrane region" description="Helical" evidence="7">
    <location>
        <begin position="13"/>
        <end position="30"/>
    </location>
</feature>
<protein>
    <recommendedName>
        <fullName evidence="8">MgtC/SapB/SrpB/YhiD N-terminal domain-containing protein</fullName>
    </recommendedName>
</protein>
<accession>A0A1G2PQM0</accession>
<dbReference type="InterPro" id="IPR003416">
    <property type="entry name" value="MgtC/SapB/SrpB/YhiD_fam"/>
</dbReference>
<evidence type="ECO:0000256" key="5">
    <source>
        <dbReference type="ARBA" id="ARBA00022989"/>
    </source>
</evidence>
<evidence type="ECO:0000256" key="3">
    <source>
        <dbReference type="ARBA" id="ARBA00022475"/>
    </source>
</evidence>
<feature type="domain" description="MgtC/SapB/SrpB/YhiD N-terminal" evidence="8">
    <location>
        <begin position="17"/>
        <end position="153"/>
    </location>
</feature>
<comment type="subcellular location">
    <subcellularLocation>
        <location evidence="1">Cell membrane</location>
        <topology evidence="1">Multi-pass membrane protein</topology>
    </subcellularLocation>
</comment>
<name>A0A1G2PQM0_9BACT</name>
<keyword evidence="4 7" id="KW-0812">Transmembrane</keyword>
<evidence type="ECO:0000256" key="6">
    <source>
        <dbReference type="ARBA" id="ARBA00023136"/>
    </source>
</evidence>
<sequence>MLEIFTSYPEIESVFRLFLATALGAIVGIEREIVGKSAGIRTFSFVSLGACLFTIVSLFGVNHLIPVTSDAVGTAFRYNYDPTRIISNIVVGIGFLGAGLIVFRGFRVEGLTTSAGLWVVAAIGTAVGFGMYIIASVTAILVVVIFFLLKRVEPWDRIGKNGEWNDNSKSV</sequence>
<comment type="caution">
    <text evidence="9">The sequence shown here is derived from an EMBL/GenBank/DDBJ whole genome shotgun (WGS) entry which is preliminary data.</text>
</comment>
<dbReference type="PANTHER" id="PTHR33778:SF1">
    <property type="entry name" value="MAGNESIUM TRANSPORTER YHID-RELATED"/>
    <property type="match status" value="1"/>
</dbReference>
<evidence type="ECO:0000256" key="7">
    <source>
        <dbReference type="SAM" id="Phobius"/>
    </source>
</evidence>
<dbReference type="Pfam" id="PF02308">
    <property type="entry name" value="MgtC"/>
    <property type="match status" value="1"/>
</dbReference>
<evidence type="ECO:0000256" key="1">
    <source>
        <dbReference type="ARBA" id="ARBA00004651"/>
    </source>
</evidence>
<dbReference type="GO" id="GO:0005886">
    <property type="term" value="C:plasma membrane"/>
    <property type="evidence" value="ECO:0007669"/>
    <property type="project" value="UniProtKB-SubCell"/>
</dbReference>
<dbReference type="InterPro" id="IPR049177">
    <property type="entry name" value="MgtC_SapB_SrpB_YhiD_N"/>
</dbReference>
<dbReference type="EMBL" id="MHSW01000032">
    <property type="protein sequence ID" value="OHA50618.1"/>
    <property type="molecule type" value="Genomic_DNA"/>
</dbReference>